<dbReference type="Gene3D" id="1.20.120.160">
    <property type="entry name" value="HPT domain"/>
    <property type="match status" value="1"/>
</dbReference>
<gene>
    <name evidence="4" type="ORF">DCR58_07875</name>
</gene>
<protein>
    <submittedName>
        <fullName evidence="4">Histidine kinase</fullName>
    </submittedName>
</protein>
<dbReference type="Pfam" id="PF01627">
    <property type="entry name" value="Hpt"/>
    <property type="match status" value="1"/>
</dbReference>
<evidence type="ECO:0000256" key="1">
    <source>
        <dbReference type="ARBA" id="ARBA00023012"/>
    </source>
</evidence>
<dbReference type="GO" id="GO:0000160">
    <property type="term" value="P:phosphorelay signal transduction system"/>
    <property type="evidence" value="ECO:0007669"/>
    <property type="project" value="UniProtKB-KW"/>
</dbReference>
<evidence type="ECO:0000259" key="3">
    <source>
        <dbReference type="PROSITE" id="PS50894"/>
    </source>
</evidence>
<dbReference type="InterPro" id="IPR008207">
    <property type="entry name" value="Sig_transdc_His_kin_Hpt_dom"/>
</dbReference>
<feature type="modified residue" description="Phosphohistidine" evidence="2">
    <location>
        <position position="59"/>
    </location>
</feature>
<feature type="domain" description="HPt" evidence="3">
    <location>
        <begin position="20"/>
        <end position="117"/>
    </location>
</feature>
<evidence type="ECO:0000256" key="2">
    <source>
        <dbReference type="PROSITE-ProRule" id="PRU00110"/>
    </source>
</evidence>
<reference evidence="4 5" key="1">
    <citation type="journal article" date="2018" name="Nat. Biotechnol.">
        <title>A standardized bacterial taxonomy based on genome phylogeny substantially revises the tree of life.</title>
        <authorList>
            <person name="Parks D.H."/>
            <person name="Chuvochina M."/>
            <person name="Waite D.W."/>
            <person name="Rinke C."/>
            <person name="Skarshewski A."/>
            <person name="Chaumeil P.A."/>
            <person name="Hugenholtz P."/>
        </authorList>
    </citation>
    <scope>NUCLEOTIDE SEQUENCE [LARGE SCALE GENOMIC DNA]</scope>
    <source>
        <strain evidence="4">UBA9360</strain>
    </source>
</reference>
<proteinExistence type="predicted"/>
<evidence type="ECO:0000313" key="4">
    <source>
        <dbReference type="EMBL" id="HAR56686.1"/>
    </source>
</evidence>
<name>A0A348WQ74_9GAMM</name>
<dbReference type="PROSITE" id="PS50894">
    <property type="entry name" value="HPT"/>
    <property type="match status" value="1"/>
</dbReference>
<sequence length="117" mass="13489">MTNSDVIDTELLQQYYESLGEDGLEMTLKTFDQVIQGYASLLHEAATKKDEAQLRSQAHKVKGACRSVGLKALAVYMENLEKESWGWPTAEQWLVEWADNVIPHRQQIQQWLEQQSH</sequence>
<comment type="caution">
    <text evidence="4">The sequence shown here is derived from an EMBL/GenBank/DDBJ whole genome shotgun (WGS) entry which is preliminary data.</text>
</comment>
<dbReference type="SUPFAM" id="SSF47226">
    <property type="entry name" value="Histidine-containing phosphotransfer domain, HPT domain"/>
    <property type="match status" value="1"/>
</dbReference>
<dbReference type="RefSeq" id="WP_286681466.1">
    <property type="nucleotide sequence ID" value="NZ_DAIRLQ010000001.1"/>
</dbReference>
<keyword evidence="2" id="KW-0597">Phosphoprotein</keyword>
<accession>A0A348WQ74</accession>
<keyword evidence="4" id="KW-0418">Kinase</keyword>
<dbReference type="AlphaFoldDB" id="A0A348WQ74"/>
<keyword evidence="1" id="KW-0902">Two-component regulatory system</keyword>
<dbReference type="STRING" id="314276.OS145_00010"/>
<dbReference type="GO" id="GO:0004672">
    <property type="term" value="F:protein kinase activity"/>
    <property type="evidence" value="ECO:0007669"/>
    <property type="project" value="UniProtKB-ARBA"/>
</dbReference>
<dbReference type="Proteomes" id="UP000262878">
    <property type="component" value="Unassembled WGS sequence"/>
</dbReference>
<dbReference type="InterPro" id="IPR036641">
    <property type="entry name" value="HPT_dom_sf"/>
</dbReference>
<evidence type="ECO:0000313" key="5">
    <source>
        <dbReference type="Proteomes" id="UP000262878"/>
    </source>
</evidence>
<keyword evidence="4" id="KW-0808">Transferase</keyword>
<organism evidence="4 5">
    <name type="scientific">Idiomarina baltica</name>
    <dbReference type="NCBI Taxonomy" id="190892"/>
    <lineage>
        <taxon>Bacteria</taxon>
        <taxon>Pseudomonadati</taxon>
        <taxon>Pseudomonadota</taxon>
        <taxon>Gammaproteobacteria</taxon>
        <taxon>Alteromonadales</taxon>
        <taxon>Idiomarinaceae</taxon>
        <taxon>Idiomarina</taxon>
    </lineage>
</organism>
<dbReference type="EMBL" id="DMUP01000183">
    <property type="protein sequence ID" value="HAR56686.1"/>
    <property type="molecule type" value="Genomic_DNA"/>
</dbReference>